<sequence>MIEKFSISNFRGIGKISDLNVGDYNILIGDNGTSKTSIIEALNHAFSPYFLANRIKHTDFKGGSVDSFSVFIKFIENLKVELPDGYTTQEIECDKLYLEVKKRDQKKAGKVLSDPYVVTHLVGPAFEREENGKGWKIKRKSGSDFKFSERSLTLSNISTEDLPRTFYFGKDRNRQLTKGFNSSFSNVVEDLNWRYNRYVRKDPDSQTIQEKIQELTNEIHKYSEVEDLELVRLLREKLNKFDIAEIDMSIFDSVAPYDSAFFSSKKGTLDLPVKDLGSGFEMIISLLFLETLASFSKEKLLILIDEPELHLHPKLQEKLADYLLSLSQESNNHQIFISTHSPIFYKNTFNKTGVKTFVTSFEDGDELVIQKMQPDSGLFPWSPSWGEINYKAYNYPTVEFHNELYGFIQEKHEKFKEKEIDDFFEEQGLKNSKQWQREQNGNPGAKYMCTLPVFIRNKIHHPENTIMQVSTFSSKELEESIESMIHILKK</sequence>
<reference evidence="2 3" key="1">
    <citation type="submission" date="2018-05" db="EMBL/GenBank/DDBJ databases">
        <title>Rhodohalobacter halophilus gen. nov., sp. nov., a moderately halophilic member of the family Balneolaceae.</title>
        <authorList>
            <person name="Liu Z.-W."/>
        </authorList>
    </citation>
    <scope>NUCLEOTIDE SEQUENCE [LARGE SCALE GENOMIC DNA]</scope>
    <source>
        <strain evidence="2 3">8A47</strain>
    </source>
</reference>
<dbReference type="InterPro" id="IPR041685">
    <property type="entry name" value="AAA_GajA/Old/RecF-like"/>
</dbReference>
<evidence type="ECO:0000313" key="2">
    <source>
        <dbReference type="EMBL" id="PWN06119.1"/>
    </source>
</evidence>
<dbReference type="AlphaFoldDB" id="A0A316TS24"/>
<comment type="caution">
    <text evidence="2">The sequence shown here is derived from an EMBL/GenBank/DDBJ whole genome shotgun (WGS) entry which is preliminary data.</text>
</comment>
<dbReference type="PANTHER" id="PTHR43581:SF2">
    <property type="entry name" value="EXCINUCLEASE ATPASE SUBUNIT"/>
    <property type="match status" value="1"/>
</dbReference>
<dbReference type="PANTHER" id="PTHR43581">
    <property type="entry name" value="ATP/GTP PHOSPHATASE"/>
    <property type="match status" value="1"/>
</dbReference>
<dbReference type="Proteomes" id="UP000245533">
    <property type="component" value="Unassembled WGS sequence"/>
</dbReference>
<dbReference type="InterPro" id="IPR027417">
    <property type="entry name" value="P-loop_NTPase"/>
</dbReference>
<dbReference type="EMBL" id="QGGB01000007">
    <property type="protein sequence ID" value="PWN06119.1"/>
    <property type="molecule type" value="Genomic_DNA"/>
</dbReference>
<dbReference type="RefSeq" id="WP_109646912.1">
    <property type="nucleotide sequence ID" value="NZ_QGGB01000007.1"/>
</dbReference>
<name>A0A316TS24_9BACT</name>
<dbReference type="InterPro" id="IPR051396">
    <property type="entry name" value="Bact_Antivir_Def_Nuclease"/>
</dbReference>
<dbReference type="CDD" id="cd00267">
    <property type="entry name" value="ABC_ATPase"/>
    <property type="match status" value="1"/>
</dbReference>
<keyword evidence="3" id="KW-1185">Reference proteome</keyword>
<dbReference type="OrthoDB" id="9805802at2"/>
<gene>
    <name evidence="2" type="ORF">DDZ15_09725</name>
</gene>
<evidence type="ECO:0000313" key="3">
    <source>
        <dbReference type="Proteomes" id="UP000245533"/>
    </source>
</evidence>
<feature type="domain" description="Endonuclease GajA/Old nuclease/RecF-like AAA" evidence="1">
    <location>
        <begin position="1"/>
        <end position="344"/>
    </location>
</feature>
<organism evidence="2 3">
    <name type="scientific">Rhodohalobacter mucosus</name>
    <dbReference type="NCBI Taxonomy" id="2079485"/>
    <lineage>
        <taxon>Bacteria</taxon>
        <taxon>Pseudomonadati</taxon>
        <taxon>Balneolota</taxon>
        <taxon>Balneolia</taxon>
        <taxon>Balneolales</taxon>
        <taxon>Balneolaceae</taxon>
        <taxon>Rhodohalobacter</taxon>
    </lineage>
</organism>
<evidence type="ECO:0000259" key="1">
    <source>
        <dbReference type="Pfam" id="PF13175"/>
    </source>
</evidence>
<proteinExistence type="predicted"/>
<dbReference type="Pfam" id="PF13175">
    <property type="entry name" value="AAA_15"/>
    <property type="match status" value="1"/>
</dbReference>
<protein>
    <recommendedName>
        <fullName evidence="1">Endonuclease GajA/Old nuclease/RecF-like AAA domain-containing protein</fullName>
    </recommendedName>
</protein>
<dbReference type="SUPFAM" id="SSF52540">
    <property type="entry name" value="P-loop containing nucleoside triphosphate hydrolases"/>
    <property type="match status" value="1"/>
</dbReference>
<accession>A0A316TS24</accession>
<dbReference type="Gene3D" id="3.40.50.300">
    <property type="entry name" value="P-loop containing nucleotide triphosphate hydrolases"/>
    <property type="match status" value="1"/>
</dbReference>